<dbReference type="Gene3D" id="1.10.10.10">
    <property type="entry name" value="Winged helix-like DNA-binding domain superfamily/Winged helix DNA-binding domain"/>
    <property type="match status" value="1"/>
</dbReference>
<evidence type="ECO:0000256" key="1">
    <source>
        <dbReference type="ARBA" id="ARBA00023015"/>
    </source>
</evidence>
<evidence type="ECO:0000256" key="3">
    <source>
        <dbReference type="ARBA" id="ARBA00023163"/>
    </source>
</evidence>
<evidence type="ECO:0000256" key="2">
    <source>
        <dbReference type="ARBA" id="ARBA00023125"/>
    </source>
</evidence>
<name>A0ABW5S7I7_9BACL</name>
<keyword evidence="2" id="KW-0238">DNA-binding</keyword>
<dbReference type="PROSITE" id="PS51118">
    <property type="entry name" value="HTH_HXLR"/>
    <property type="match status" value="1"/>
</dbReference>
<sequence>MKKWSIDEGNCSISYTLSVAGGRWKWLVLYKLSINKVMRYGEIKKGLPSITHKMLSQVLSELRDDDLIDRIDYAQIPPKVEYQLNERGKSLIPILTLMAEWGSENRP</sequence>
<reference evidence="6" key="1">
    <citation type="journal article" date="2019" name="Int. J. Syst. Evol. Microbiol.">
        <title>The Global Catalogue of Microorganisms (GCM) 10K type strain sequencing project: providing services to taxonomists for standard genome sequencing and annotation.</title>
        <authorList>
            <consortium name="The Broad Institute Genomics Platform"/>
            <consortium name="The Broad Institute Genome Sequencing Center for Infectious Disease"/>
            <person name="Wu L."/>
            <person name="Ma J."/>
        </authorList>
    </citation>
    <scope>NUCLEOTIDE SEQUENCE [LARGE SCALE GENOMIC DNA]</scope>
    <source>
        <strain evidence="6">TISTR 2466</strain>
    </source>
</reference>
<evidence type="ECO:0000313" key="5">
    <source>
        <dbReference type="EMBL" id="MFD2695673.1"/>
    </source>
</evidence>
<dbReference type="InterPro" id="IPR036388">
    <property type="entry name" value="WH-like_DNA-bd_sf"/>
</dbReference>
<dbReference type="EMBL" id="JBHUMQ010000050">
    <property type="protein sequence ID" value="MFD2695673.1"/>
    <property type="molecule type" value="Genomic_DNA"/>
</dbReference>
<evidence type="ECO:0000259" key="4">
    <source>
        <dbReference type="PROSITE" id="PS51118"/>
    </source>
</evidence>
<dbReference type="InterPro" id="IPR002577">
    <property type="entry name" value="HTH_HxlR"/>
</dbReference>
<dbReference type="Proteomes" id="UP001597399">
    <property type="component" value="Unassembled WGS sequence"/>
</dbReference>
<dbReference type="InterPro" id="IPR036390">
    <property type="entry name" value="WH_DNA-bd_sf"/>
</dbReference>
<gene>
    <name evidence="5" type="ORF">ACFSUE_18890</name>
</gene>
<dbReference type="PANTHER" id="PTHR33204">
    <property type="entry name" value="TRANSCRIPTIONAL REGULATOR, MARR FAMILY"/>
    <property type="match status" value="1"/>
</dbReference>
<comment type="caution">
    <text evidence="5">The sequence shown here is derived from an EMBL/GenBank/DDBJ whole genome shotgun (WGS) entry which is preliminary data.</text>
</comment>
<keyword evidence="3" id="KW-0804">Transcription</keyword>
<accession>A0ABW5S7I7</accession>
<protein>
    <submittedName>
        <fullName evidence="5">Winged helix-turn-helix transcriptional regulator</fullName>
    </submittedName>
</protein>
<evidence type="ECO:0000313" key="6">
    <source>
        <dbReference type="Proteomes" id="UP001597399"/>
    </source>
</evidence>
<dbReference type="Pfam" id="PF01638">
    <property type="entry name" value="HxlR"/>
    <property type="match status" value="1"/>
</dbReference>
<keyword evidence="6" id="KW-1185">Reference proteome</keyword>
<dbReference type="PANTHER" id="PTHR33204:SF29">
    <property type="entry name" value="TRANSCRIPTIONAL REGULATOR"/>
    <property type="match status" value="1"/>
</dbReference>
<dbReference type="SUPFAM" id="SSF46785">
    <property type="entry name" value="Winged helix' DNA-binding domain"/>
    <property type="match status" value="1"/>
</dbReference>
<keyword evidence="1" id="KW-0805">Transcription regulation</keyword>
<feature type="domain" description="HTH hxlR-type" evidence="4">
    <location>
        <begin position="11"/>
        <end position="107"/>
    </location>
</feature>
<proteinExistence type="predicted"/>
<organism evidence="5 6">
    <name type="scientific">Sporolactobacillus shoreicorticis</name>
    <dbReference type="NCBI Taxonomy" id="1923877"/>
    <lineage>
        <taxon>Bacteria</taxon>
        <taxon>Bacillati</taxon>
        <taxon>Bacillota</taxon>
        <taxon>Bacilli</taxon>
        <taxon>Bacillales</taxon>
        <taxon>Sporolactobacillaceae</taxon>
        <taxon>Sporolactobacillus</taxon>
    </lineage>
</organism>